<feature type="non-terminal residue" evidence="6">
    <location>
        <position position="437"/>
    </location>
</feature>
<dbReference type="PROSITE" id="PS50011">
    <property type="entry name" value="PROTEIN_KINASE_DOM"/>
    <property type="match status" value="1"/>
</dbReference>
<evidence type="ECO:0000256" key="4">
    <source>
        <dbReference type="SAM" id="MobiDB-lite"/>
    </source>
</evidence>
<gene>
    <name evidence="6" type="ORF">MSPICULIGERA_LOCUS9604</name>
</gene>
<dbReference type="SUPFAM" id="SSF55550">
    <property type="entry name" value="SH2 domain"/>
    <property type="match status" value="1"/>
</dbReference>
<dbReference type="SUPFAM" id="SSF56112">
    <property type="entry name" value="Protein kinase-like (PK-like)"/>
    <property type="match status" value="1"/>
</dbReference>
<feature type="compositionally biased region" description="Polar residues" evidence="4">
    <location>
        <begin position="34"/>
        <end position="44"/>
    </location>
</feature>
<evidence type="ECO:0000256" key="3">
    <source>
        <dbReference type="PROSITE-ProRule" id="PRU10141"/>
    </source>
</evidence>
<dbReference type="InterPro" id="IPR008266">
    <property type="entry name" value="Tyr_kinase_AS"/>
</dbReference>
<reference evidence="6" key="1">
    <citation type="submission" date="2023-06" db="EMBL/GenBank/DDBJ databases">
        <authorList>
            <person name="Delattre M."/>
        </authorList>
    </citation>
    <scope>NUCLEOTIDE SEQUENCE</scope>
    <source>
        <strain evidence="6">AF72</strain>
    </source>
</reference>
<organism evidence="6 7">
    <name type="scientific">Mesorhabditis spiculigera</name>
    <dbReference type="NCBI Taxonomy" id="96644"/>
    <lineage>
        <taxon>Eukaryota</taxon>
        <taxon>Metazoa</taxon>
        <taxon>Ecdysozoa</taxon>
        <taxon>Nematoda</taxon>
        <taxon>Chromadorea</taxon>
        <taxon>Rhabditida</taxon>
        <taxon>Rhabditina</taxon>
        <taxon>Rhabditomorpha</taxon>
        <taxon>Rhabditoidea</taxon>
        <taxon>Rhabditidae</taxon>
        <taxon>Mesorhabditinae</taxon>
        <taxon>Mesorhabditis</taxon>
    </lineage>
</organism>
<protein>
    <recommendedName>
        <fullName evidence="5">Protein kinase domain-containing protein</fullName>
    </recommendedName>
</protein>
<dbReference type="CDD" id="cd00192">
    <property type="entry name" value="PTKc"/>
    <property type="match status" value="1"/>
</dbReference>
<dbReference type="InterPro" id="IPR020635">
    <property type="entry name" value="Tyr_kinase_cat_dom"/>
</dbReference>
<dbReference type="Pfam" id="PF07714">
    <property type="entry name" value="PK_Tyr_Ser-Thr"/>
    <property type="match status" value="1"/>
</dbReference>
<dbReference type="PRINTS" id="PR00109">
    <property type="entry name" value="TYRKINASE"/>
</dbReference>
<dbReference type="PROSITE" id="PS00109">
    <property type="entry name" value="PROTEIN_KINASE_TYR"/>
    <property type="match status" value="1"/>
</dbReference>
<evidence type="ECO:0000256" key="1">
    <source>
        <dbReference type="ARBA" id="ARBA00022741"/>
    </source>
</evidence>
<dbReference type="Gene3D" id="3.30.505.10">
    <property type="entry name" value="SH2 domain"/>
    <property type="match status" value="1"/>
</dbReference>
<dbReference type="InterPro" id="IPR000719">
    <property type="entry name" value="Prot_kinase_dom"/>
</dbReference>
<dbReference type="InterPro" id="IPR050198">
    <property type="entry name" value="Non-receptor_tyrosine_kinases"/>
</dbReference>
<feature type="binding site" evidence="3">
    <location>
        <position position="193"/>
    </location>
    <ligand>
        <name>ATP</name>
        <dbReference type="ChEBI" id="CHEBI:30616"/>
    </ligand>
</feature>
<feature type="region of interest" description="Disordered" evidence="4">
    <location>
        <begin position="1"/>
        <end position="56"/>
    </location>
</feature>
<evidence type="ECO:0000313" key="6">
    <source>
        <dbReference type="EMBL" id="CAJ0571182.1"/>
    </source>
</evidence>
<feature type="domain" description="Protein kinase" evidence="5">
    <location>
        <begin position="160"/>
        <end position="422"/>
    </location>
</feature>
<evidence type="ECO:0000313" key="7">
    <source>
        <dbReference type="Proteomes" id="UP001177023"/>
    </source>
</evidence>
<dbReference type="Gene3D" id="1.10.510.10">
    <property type="entry name" value="Transferase(Phosphotransferase) domain 1"/>
    <property type="match status" value="1"/>
</dbReference>
<evidence type="ECO:0000256" key="2">
    <source>
        <dbReference type="ARBA" id="ARBA00022840"/>
    </source>
</evidence>
<dbReference type="EMBL" id="CATQJA010002545">
    <property type="protein sequence ID" value="CAJ0571182.1"/>
    <property type="molecule type" value="Genomic_DNA"/>
</dbReference>
<dbReference type="InterPro" id="IPR011009">
    <property type="entry name" value="Kinase-like_dom_sf"/>
</dbReference>
<accession>A0AA36FX41</accession>
<sequence>MGLLSRKASTPKKGVFQADEAEKQDSDRDDLSECSYQSSNTGSILGSDYQSEREGDQDLRGLDCYHGFLPRSDAEELLTQPGDYLVLTILSLRAEPAQFMHLVFPKVDDKWMITDTLGVDNLGAYLAGQRGQQPIVAGDPRTIIRHPVPRQVWELTISQLVMGNKVGEGAFGEVYRGQLYLDKERQMAVAIKKLKNATVPAEQKDQFVAEARLCRRLHHDNIVKFRGVMVEQQPFLMVLEWADGGSLLDNLQKKGSTYDQAQKTLFCVQAAQGLRYLEKNKLIHRDVAARNCLISEGRVKISDFGLSLYTLQLKKIDLTKEVLPIRYLAPETFSKWEFSLKTDVFSFGVLMWEVFSLGKMPYADLTSAQVAKGVLSGMQLGAPRNTPPGVLKLMALCQSTDPEHRPTFLKLKLHLRKEYDQLAGRRGLFSFLKKKTY</sequence>
<name>A0AA36FX41_9BILA</name>
<comment type="caution">
    <text evidence="6">The sequence shown here is derived from an EMBL/GenBank/DDBJ whole genome shotgun (WGS) entry which is preliminary data.</text>
</comment>
<dbReference type="InterPro" id="IPR017441">
    <property type="entry name" value="Protein_kinase_ATP_BS"/>
</dbReference>
<keyword evidence="7" id="KW-1185">Reference proteome</keyword>
<dbReference type="PROSITE" id="PS00107">
    <property type="entry name" value="PROTEIN_KINASE_ATP"/>
    <property type="match status" value="1"/>
</dbReference>
<feature type="compositionally biased region" description="Basic and acidic residues" evidence="4">
    <location>
        <begin position="20"/>
        <end position="31"/>
    </location>
</feature>
<keyword evidence="2 3" id="KW-0067">ATP-binding</keyword>
<dbReference type="SMART" id="SM00219">
    <property type="entry name" value="TyrKc"/>
    <property type="match status" value="1"/>
</dbReference>
<dbReference type="InterPro" id="IPR001245">
    <property type="entry name" value="Ser-Thr/Tyr_kinase_cat_dom"/>
</dbReference>
<dbReference type="GO" id="GO:0004713">
    <property type="term" value="F:protein tyrosine kinase activity"/>
    <property type="evidence" value="ECO:0007669"/>
    <property type="project" value="InterPro"/>
</dbReference>
<dbReference type="InterPro" id="IPR036860">
    <property type="entry name" value="SH2_dom_sf"/>
</dbReference>
<dbReference type="PANTHER" id="PTHR24418">
    <property type="entry name" value="TYROSINE-PROTEIN KINASE"/>
    <property type="match status" value="1"/>
</dbReference>
<proteinExistence type="predicted"/>
<evidence type="ECO:0000259" key="5">
    <source>
        <dbReference type="PROSITE" id="PS50011"/>
    </source>
</evidence>
<dbReference type="Proteomes" id="UP001177023">
    <property type="component" value="Unassembled WGS sequence"/>
</dbReference>
<dbReference type="GO" id="GO:0005524">
    <property type="term" value="F:ATP binding"/>
    <property type="evidence" value="ECO:0007669"/>
    <property type="project" value="UniProtKB-UniRule"/>
</dbReference>
<keyword evidence="1 3" id="KW-0547">Nucleotide-binding</keyword>
<dbReference type="AlphaFoldDB" id="A0AA36FX41"/>